<accession>A0A9W4EY65</accession>
<protein>
    <submittedName>
        <fullName evidence="1">Uncharacterized protein</fullName>
    </submittedName>
</protein>
<organism evidence="1 2">
    <name type="scientific">Bacillus thuringiensis subsp. tolworthi</name>
    <dbReference type="NCBI Taxonomy" id="1442"/>
    <lineage>
        <taxon>Bacteria</taxon>
        <taxon>Bacillati</taxon>
        <taxon>Bacillota</taxon>
        <taxon>Bacilli</taxon>
        <taxon>Bacillales</taxon>
        <taxon>Bacillaceae</taxon>
        <taxon>Bacillus</taxon>
        <taxon>Bacillus cereus group</taxon>
    </lineage>
</organism>
<dbReference type="Proteomes" id="UP000055316">
    <property type="component" value="Plasmid pKK5"/>
</dbReference>
<evidence type="ECO:0000313" key="1">
    <source>
        <dbReference type="EMBL" id="BAR87868.1"/>
    </source>
</evidence>
<evidence type="ECO:0000313" key="2">
    <source>
        <dbReference type="Proteomes" id="UP000055316"/>
    </source>
</evidence>
<dbReference type="RefSeq" id="WP_060852789.1">
    <property type="nucleotide sequence ID" value="NZ_AP014869.1"/>
</dbReference>
<dbReference type="EMBL" id="AP014869">
    <property type="protein sequence ID" value="BAR87868.1"/>
    <property type="molecule type" value="Genomic_DNA"/>
</dbReference>
<gene>
    <name evidence="1" type="ORF">KNN_07135</name>
</gene>
<reference evidence="1 2" key="1">
    <citation type="submission" date="2015-05" db="EMBL/GenBank/DDBJ databases">
        <title>Whole genome sequence of Bacillus thuringiensis serovar tolworthi Pasteur Institute Standard strain.</title>
        <authorList>
            <person name="Kanda K."/>
            <person name="Nakashima K."/>
            <person name="Nagano Y."/>
        </authorList>
    </citation>
    <scope>NUCLEOTIDE SEQUENCE [LARGE SCALE GENOMIC DNA]</scope>
    <source>
        <strain evidence="1 2">Pasteur Institute Standard strain</strain>
        <plasmid evidence="2">pKK5 DNA</plasmid>
    </source>
</reference>
<geneLocation type="plasmid" evidence="2">
    <name>pKK5 DNA</name>
</geneLocation>
<proteinExistence type="predicted"/>
<sequence length="225" mass="26697">MAKKFLYTTENITWFESFLKSEGFSEALGIVWKYGHEGPYHFEVRHKRLEIVEKFKDLVIHATCIKPRYREDKGFTEWHCNISLNHPFLKKIKQLGWAPLIKKERAYPKGDFNHDIFIKTYILMRHDVGMVREKTKKGVLKRARLRIHGSTNILEHINQHLHEKIGVGLKKLQTDLKVDRAKILHYQSKRDIPAILEYVGAWEALEKFNSFELGYEKNLMDEIHI</sequence>
<dbReference type="AlphaFoldDB" id="A0A9W4EY65"/>
<name>A0A9W4EY65_BACTO</name>
<keyword evidence="1" id="KW-0614">Plasmid</keyword>